<evidence type="ECO:0000256" key="9">
    <source>
        <dbReference type="ARBA" id="ARBA00040962"/>
    </source>
</evidence>
<evidence type="ECO:0000313" key="14">
    <source>
        <dbReference type="WBParaSite" id="PSAMB.scaffold15007size1711.g36332.t1"/>
    </source>
</evidence>
<dbReference type="PROSITE" id="PS50846">
    <property type="entry name" value="HMA_2"/>
    <property type="match status" value="1"/>
</dbReference>
<evidence type="ECO:0000256" key="5">
    <source>
        <dbReference type="ARBA" id="ARBA00023065"/>
    </source>
</evidence>
<evidence type="ECO:0000256" key="11">
    <source>
        <dbReference type="ARBA" id="ARBA00046351"/>
    </source>
</evidence>
<dbReference type="WBParaSite" id="PSAMB.scaffold15007size1711.g36332.t1">
    <property type="protein sequence ID" value="PSAMB.scaffold15007size1711.g36332.t1"/>
    <property type="gene ID" value="PSAMB.scaffold15007size1711.g36332"/>
</dbReference>
<dbReference type="Gene3D" id="3.30.70.100">
    <property type="match status" value="1"/>
</dbReference>
<evidence type="ECO:0000313" key="13">
    <source>
        <dbReference type="Proteomes" id="UP000887566"/>
    </source>
</evidence>
<dbReference type="SUPFAM" id="SSF55008">
    <property type="entry name" value="HMA, heavy metal-associated domain"/>
    <property type="match status" value="1"/>
</dbReference>
<keyword evidence="1" id="KW-0813">Transport</keyword>
<evidence type="ECO:0000256" key="1">
    <source>
        <dbReference type="ARBA" id="ARBA00022448"/>
    </source>
</evidence>
<keyword evidence="2" id="KW-0479">Metal-binding</keyword>
<protein>
    <recommendedName>
        <fullName evidence="9">Copper transport protein ATOX1</fullName>
    </recommendedName>
    <alternativeName>
        <fullName evidence="10">Metal transport protein ATX1</fullName>
    </alternativeName>
</protein>
<dbReference type="GO" id="GO:0016531">
    <property type="term" value="F:copper chaperone activity"/>
    <property type="evidence" value="ECO:0007669"/>
    <property type="project" value="TreeGrafter"/>
</dbReference>
<feature type="domain" description="HMA" evidence="12">
    <location>
        <begin position="3"/>
        <end position="67"/>
    </location>
</feature>
<proteinExistence type="inferred from homology"/>
<evidence type="ECO:0000256" key="3">
    <source>
        <dbReference type="ARBA" id="ARBA00022796"/>
    </source>
</evidence>
<keyword evidence="6" id="KW-0143">Chaperone</keyword>
<evidence type="ECO:0000256" key="10">
    <source>
        <dbReference type="ARBA" id="ARBA00043201"/>
    </source>
</evidence>
<evidence type="ECO:0000256" key="8">
    <source>
        <dbReference type="ARBA" id="ARBA00038171"/>
    </source>
</evidence>
<dbReference type="GO" id="GO:0046872">
    <property type="term" value="F:metal ion binding"/>
    <property type="evidence" value="ECO:0007669"/>
    <property type="project" value="UniProtKB-KW"/>
</dbReference>
<reference evidence="14" key="1">
    <citation type="submission" date="2022-11" db="UniProtKB">
        <authorList>
            <consortium name="WormBaseParasite"/>
        </authorList>
    </citation>
    <scope>IDENTIFICATION</scope>
</reference>
<dbReference type="Proteomes" id="UP000887566">
    <property type="component" value="Unplaced"/>
</dbReference>
<keyword evidence="4" id="KW-0186">Copper</keyword>
<keyword evidence="5" id="KW-0406">Ion transport</keyword>
<evidence type="ECO:0000259" key="12">
    <source>
        <dbReference type="PROSITE" id="PS50846"/>
    </source>
</evidence>
<comment type="function">
    <text evidence="7">Binds and deliver cytosolic copper to the copper ATPase proteins. May be important in cellular antioxidant defense.</text>
</comment>
<dbReference type="AlphaFoldDB" id="A0A914V4A3"/>
<evidence type="ECO:0000256" key="6">
    <source>
        <dbReference type="ARBA" id="ARBA00023186"/>
    </source>
</evidence>
<dbReference type="InterPro" id="IPR036163">
    <property type="entry name" value="HMA_dom_sf"/>
</dbReference>
<dbReference type="PANTHER" id="PTHR46365">
    <property type="entry name" value="COPPER TRANSPORT PROTEIN ATOX1"/>
    <property type="match status" value="1"/>
</dbReference>
<comment type="subunit">
    <text evidence="11">Homodimer. Interacts with ATP7B. Interacts with ATP7A. Interacts (via dimer form) with SLC31A1 (via C-terminal domain); this interaction improves ATOX1 stability and controls intracellular Cu(I) levels.</text>
</comment>
<evidence type="ECO:0000256" key="4">
    <source>
        <dbReference type="ARBA" id="ARBA00023008"/>
    </source>
</evidence>
<evidence type="ECO:0000256" key="2">
    <source>
        <dbReference type="ARBA" id="ARBA00022723"/>
    </source>
</evidence>
<dbReference type="InterPro" id="IPR051881">
    <property type="entry name" value="Copper_transport_ATOX1-like"/>
</dbReference>
<sequence>MSEHTYTYEVGMTCEGCANAARKVLGKLGDKVSKVDIDVGAKTVKVTTTASQDEILETLKKTGKETKLIG</sequence>
<accession>A0A914V4A3</accession>
<dbReference type="Pfam" id="PF00403">
    <property type="entry name" value="HMA"/>
    <property type="match status" value="1"/>
</dbReference>
<name>A0A914V4A3_9BILA</name>
<organism evidence="13 14">
    <name type="scientific">Plectus sambesii</name>
    <dbReference type="NCBI Taxonomy" id="2011161"/>
    <lineage>
        <taxon>Eukaryota</taxon>
        <taxon>Metazoa</taxon>
        <taxon>Ecdysozoa</taxon>
        <taxon>Nematoda</taxon>
        <taxon>Chromadorea</taxon>
        <taxon>Plectida</taxon>
        <taxon>Plectina</taxon>
        <taxon>Plectoidea</taxon>
        <taxon>Plectidae</taxon>
        <taxon>Plectus</taxon>
    </lineage>
</organism>
<dbReference type="GO" id="GO:0005829">
    <property type="term" value="C:cytosol"/>
    <property type="evidence" value="ECO:0007669"/>
    <property type="project" value="TreeGrafter"/>
</dbReference>
<dbReference type="CDD" id="cd00371">
    <property type="entry name" value="HMA"/>
    <property type="match status" value="1"/>
</dbReference>
<dbReference type="PANTHER" id="PTHR46365:SF1">
    <property type="entry name" value="COPPER TRANSPORT PROTEIN ATOX1"/>
    <property type="match status" value="1"/>
</dbReference>
<dbReference type="InterPro" id="IPR006121">
    <property type="entry name" value="HMA_dom"/>
</dbReference>
<comment type="similarity">
    <text evidence="8">Belongs to the ATX1 family.</text>
</comment>
<keyword evidence="13" id="KW-1185">Reference proteome</keyword>
<keyword evidence="3" id="KW-0187">Copper transport</keyword>
<dbReference type="GO" id="GO:0006825">
    <property type="term" value="P:copper ion transport"/>
    <property type="evidence" value="ECO:0007669"/>
    <property type="project" value="UniProtKB-KW"/>
</dbReference>
<evidence type="ECO:0000256" key="7">
    <source>
        <dbReference type="ARBA" id="ARBA00037651"/>
    </source>
</evidence>
<dbReference type="FunFam" id="3.30.70.100:FF:000008">
    <property type="entry name" value="Copper transport protein ATOX1"/>
    <property type="match status" value="1"/>
</dbReference>